<dbReference type="PANTHER" id="PTHR47894">
    <property type="entry name" value="HTH-TYPE TRANSCRIPTIONAL REGULATOR GADX"/>
    <property type="match status" value="1"/>
</dbReference>
<dbReference type="GO" id="GO:0003700">
    <property type="term" value="F:DNA-binding transcription factor activity"/>
    <property type="evidence" value="ECO:0007669"/>
    <property type="project" value="InterPro"/>
</dbReference>
<dbReference type="InterPro" id="IPR009057">
    <property type="entry name" value="Homeodomain-like_sf"/>
</dbReference>
<evidence type="ECO:0000259" key="4">
    <source>
        <dbReference type="PROSITE" id="PS01124"/>
    </source>
</evidence>
<dbReference type="InterPro" id="IPR032687">
    <property type="entry name" value="AraC-type_N"/>
</dbReference>
<sequence>MVQTTLATIVRSIATTLRHDYGLDPLPVLASVGIDPAVMQDSELRLPMTTLNPLWLRCVEVTGDADFGLRVVRYHQSANLYGLDLALYACASLGEAVRRHVQLIKLINTSAEAHLLPGENGDWRLELHRIGPTSPTMAARDFYLLFHVRMFERLAGQPASRLFRQLEFYREELAESSPWWQLGVPLLFNQPLAALVFKQGGWDRPLPGANPRLLAEVEQPILQHLARHDMPLPLSALRARLAGMLRTSVSLEQLAASLEIAPGQLQETLRQQQVSFAQLLDQTREAQALLLLGSSELPLERVAERIGFSSASALVKAFRRWQGTTPLNYRKERLGRE</sequence>
<keyword evidence="2 5" id="KW-0238">DNA-binding</keyword>
<evidence type="ECO:0000313" key="5">
    <source>
        <dbReference type="EMBL" id="SDO91614.1"/>
    </source>
</evidence>
<dbReference type="SMART" id="SM00342">
    <property type="entry name" value="HTH_ARAC"/>
    <property type="match status" value="1"/>
</dbReference>
<dbReference type="STRING" id="198616.SAMN05216193_11827"/>
<dbReference type="GO" id="GO:0005829">
    <property type="term" value="C:cytosol"/>
    <property type="evidence" value="ECO:0007669"/>
    <property type="project" value="TreeGrafter"/>
</dbReference>
<name>A0A1H0NG24_9PSED</name>
<gene>
    <name evidence="5" type="ORF">SAMN05216193_11827</name>
</gene>
<dbReference type="GO" id="GO:0000976">
    <property type="term" value="F:transcription cis-regulatory region binding"/>
    <property type="evidence" value="ECO:0007669"/>
    <property type="project" value="TreeGrafter"/>
</dbReference>
<keyword evidence="6" id="KW-1185">Reference proteome</keyword>
<dbReference type="SUPFAM" id="SSF46689">
    <property type="entry name" value="Homeodomain-like"/>
    <property type="match status" value="1"/>
</dbReference>
<evidence type="ECO:0000313" key="6">
    <source>
        <dbReference type="Proteomes" id="UP000242957"/>
    </source>
</evidence>
<evidence type="ECO:0000256" key="3">
    <source>
        <dbReference type="ARBA" id="ARBA00023163"/>
    </source>
</evidence>
<accession>A0A1H0NG24</accession>
<keyword evidence="1" id="KW-0805">Transcription regulation</keyword>
<reference evidence="6" key="1">
    <citation type="submission" date="2016-10" db="EMBL/GenBank/DDBJ databases">
        <authorList>
            <person name="Varghese N."/>
            <person name="Submissions S."/>
        </authorList>
    </citation>
    <scope>NUCLEOTIDE SEQUENCE [LARGE SCALE GENOMIC DNA]</scope>
    <source>
        <strain evidence="6">JCM 21621</strain>
    </source>
</reference>
<organism evidence="5 6">
    <name type="scientific">Pseudomonas jinjuensis</name>
    <dbReference type="NCBI Taxonomy" id="198616"/>
    <lineage>
        <taxon>Bacteria</taxon>
        <taxon>Pseudomonadati</taxon>
        <taxon>Pseudomonadota</taxon>
        <taxon>Gammaproteobacteria</taxon>
        <taxon>Pseudomonadales</taxon>
        <taxon>Pseudomonadaceae</taxon>
        <taxon>Pseudomonas</taxon>
    </lineage>
</organism>
<protein>
    <submittedName>
        <fullName evidence="5">AraC-type DNA-binding protein</fullName>
    </submittedName>
</protein>
<dbReference type="Pfam" id="PF12833">
    <property type="entry name" value="HTH_18"/>
    <property type="match status" value="1"/>
</dbReference>
<proteinExistence type="predicted"/>
<feature type="domain" description="HTH araC/xylS-type" evidence="4">
    <location>
        <begin position="235"/>
        <end position="332"/>
    </location>
</feature>
<dbReference type="Gene3D" id="1.10.10.60">
    <property type="entry name" value="Homeodomain-like"/>
    <property type="match status" value="1"/>
</dbReference>
<dbReference type="PROSITE" id="PS01124">
    <property type="entry name" value="HTH_ARAC_FAMILY_2"/>
    <property type="match status" value="1"/>
</dbReference>
<dbReference type="EMBL" id="FNIJ01000018">
    <property type="protein sequence ID" value="SDO91614.1"/>
    <property type="molecule type" value="Genomic_DNA"/>
</dbReference>
<dbReference type="Pfam" id="PF12625">
    <property type="entry name" value="Arabinose_bd"/>
    <property type="match status" value="1"/>
</dbReference>
<evidence type="ECO:0000256" key="1">
    <source>
        <dbReference type="ARBA" id="ARBA00023015"/>
    </source>
</evidence>
<evidence type="ECO:0000256" key="2">
    <source>
        <dbReference type="ARBA" id="ARBA00023125"/>
    </source>
</evidence>
<dbReference type="PANTHER" id="PTHR47894:SF1">
    <property type="entry name" value="HTH-TYPE TRANSCRIPTIONAL REGULATOR VQSM"/>
    <property type="match status" value="1"/>
</dbReference>
<dbReference type="InterPro" id="IPR018060">
    <property type="entry name" value="HTH_AraC"/>
</dbReference>
<dbReference type="AlphaFoldDB" id="A0A1H0NG24"/>
<keyword evidence="3" id="KW-0804">Transcription</keyword>
<dbReference type="Proteomes" id="UP000242957">
    <property type="component" value="Unassembled WGS sequence"/>
</dbReference>